<protein>
    <submittedName>
        <fullName evidence="4">Chondramide synthase cmdD</fullName>
    </submittedName>
</protein>
<dbReference type="InterPro" id="IPR036637">
    <property type="entry name" value="Phosphohistidine_dom_sf"/>
</dbReference>
<dbReference type="InterPro" id="IPR001509">
    <property type="entry name" value="Epimerase_deHydtase"/>
</dbReference>
<evidence type="ECO:0000256" key="1">
    <source>
        <dbReference type="SAM" id="MobiDB-lite"/>
    </source>
</evidence>
<evidence type="ECO:0000313" key="5">
    <source>
        <dbReference type="Proteomes" id="UP000255467"/>
    </source>
</evidence>
<dbReference type="RefSeq" id="WP_039811349.1">
    <property type="nucleotide sequence ID" value="NZ_UGRY01000002.1"/>
</dbReference>
<dbReference type="Gene3D" id="3.50.30.10">
    <property type="entry name" value="Phosphohistidine domain"/>
    <property type="match status" value="1"/>
</dbReference>
<proteinExistence type="predicted"/>
<dbReference type="InterPro" id="IPR051549">
    <property type="entry name" value="PEP_Utilizing_Enz"/>
</dbReference>
<name>A0A378YMC1_9NOCA</name>
<keyword evidence="5" id="KW-1185">Reference proteome</keyword>
<gene>
    <name evidence="4" type="primary">cmdD</name>
    <name evidence="4" type="ORF">NCTC1934_03406</name>
</gene>
<dbReference type="GO" id="GO:0016772">
    <property type="term" value="F:transferase activity, transferring phosphorus-containing groups"/>
    <property type="evidence" value="ECO:0007669"/>
    <property type="project" value="InterPro"/>
</dbReference>
<dbReference type="EMBL" id="UGRY01000002">
    <property type="protein sequence ID" value="SUA78322.1"/>
    <property type="molecule type" value="Genomic_DNA"/>
</dbReference>
<dbReference type="InterPro" id="IPR036291">
    <property type="entry name" value="NAD(P)-bd_dom_sf"/>
</dbReference>
<dbReference type="PANTHER" id="PTHR43615">
    <property type="entry name" value="PHOSPHOENOLPYRUVATE SYNTHASE-RELATED"/>
    <property type="match status" value="1"/>
</dbReference>
<feature type="region of interest" description="Disordered" evidence="1">
    <location>
        <begin position="790"/>
        <end position="813"/>
    </location>
</feature>
<dbReference type="SUPFAM" id="SSF51735">
    <property type="entry name" value="NAD(P)-binding Rossmann-fold domains"/>
    <property type="match status" value="1"/>
</dbReference>
<evidence type="ECO:0000313" key="4">
    <source>
        <dbReference type="EMBL" id="SUA78322.1"/>
    </source>
</evidence>
<evidence type="ECO:0000259" key="3">
    <source>
        <dbReference type="Pfam" id="PF01370"/>
    </source>
</evidence>
<feature type="domain" description="NAD-dependent epimerase/dehydratase" evidence="3">
    <location>
        <begin position="3"/>
        <end position="72"/>
    </location>
</feature>
<dbReference type="Proteomes" id="UP000255467">
    <property type="component" value="Unassembled WGS sequence"/>
</dbReference>
<sequence length="813" mass="86363">MRILVTGVTEPSGRAVARMLVAAGHEVVGLDRRRHRYVDPRVTVTVGDLSDARVCADAVAGADAVVHLAGGAVAGLLSAVRDAGARIVVPVAAGFDPTVERTITGSGADALIVRTPVVTGRRVDRTSWRAVETLAGTRGDHALQVLHYDDLERFLVLAAVSQRGGVVGLAAPGEVSGDDVRRILKESGVRYSAWLPRSSPRRAPVDTTAARDEWQVRYGWTAREVVADVARGLHGRKADGTGFRPRRGAIPLPSHVVPQSAPTSDGHPLVSAAPEGYQGEFDDLVDERIPVHTATNTSEALPGPLTPLTIDLQAGAIRLGNEAMGRMIALEGIALEHWVSRVTSVLGHHMYINPSIGVFTAENMPGWDEESIRKDVYGAIGDMELHPLGRPPMAGGRLGTLKATGRVAATALGYRRTAEHINAASHTESLSREEISELTDEQLHARALLWRDRLNQAWQAAAIGVMMTGAATAVHKGEVKIDLDRLESAKPMLAVERLAALCRRDAGLHEVARTGDVAAAREKSPEFAAALDEELGRVGHRGPGECELLNPTFGDRPELLVAAAARAAEMPAPQREPVPAPTTRTARMAVGATVYRERARDAVVRITNNLRMATRERAARLVAGGKLTEPEDSAFLTLDEILWAPSDLKERVARRREERGRLQAIRMPDLVNGHWVPEEIEGAIAVGDTLTGLGVSPGVVEGTVKRVLSLDDDIEPGDILVAAVTDTGHTAMFGYAGAVVTDIGGAASHAAIVAREFGVPCVVDTKTASTGLSDGQRVRVDGAAGTVTLLADADQPPARAGASRPTPPYDPPR</sequence>
<accession>A0A378YMC1</accession>
<reference evidence="4 5" key="1">
    <citation type="submission" date="2018-06" db="EMBL/GenBank/DDBJ databases">
        <authorList>
            <consortium name="Pathogen Informatics"/>
            <person name="Doyle S."/>
        </authorList>
    </citation>
    <scope>NUCLEOTIDE SEQUENCE [LARGE SCALE GENOMIC DNA]</scope>
    <source>
        <strain evidence="4 5">NCTC1934</strain>
    </source>
</reference>
<dbReference type="PANTHER" id="PTHR43615:SF1">
    <property type="entry name" value="PPDK_N DOMAIN-CONTAINING PROTEIN"/>
    <property type="match status" value="1"/>
</dbReference>
<feature type="domain" description="PEP-utilising enzyme mobile" evidence="2">
    <location>
        <begin position="714"/>
        <end position="785"/>
    </location>
</feature>
<dbReference type="OrthoDB" id="9765468at2"/>
<dbReference type="Pfam" id="PF00391">
    <property type="entry name" value="PEP-utilizers"/>
    <property type="match status" value="1"/>
</dbReference>
<dbReference type="AlphaFoldDB" id="A0A378YMC1"/>
<organism evidence="4 5">
    <name type="scientific">Nocardia otitidiscaviarum</name>
    <dbReference type="NCBI Taxonomy" id="1823"/>
    <lineage>
        <taxon>Bacteria</taxon>
        <taxon>Bacillati</taxon>
        <taxon>Actinomycetota</taxon>
        <taxon>Actinomycetes</taxon>
        <taxon>Mycobacteriales</taxon>
        <taxon>Nocardiaceae</taxon>
        <taxon>Nocardia</taxon>
    </lineage>
</organism>
<dbReference type="STRING" id="1406858.GCA_000710895_05232"/>
<dbReference type="Pfam" id="PF01370">
    <property type="entry name" value="Epimerase"/>
    <property type="match status" value="1"/>
</dbReference>
<dbReference type="InterPro" id="IPR008279">
    <property type="entry name" value="PEP-util_enz_mobile_dom"/>
</dbReference>
<dbReference type="Gene3D" id="3.40.50.720">
    <property type="entry name" value="NAD(P)-binding Rossmann-like Domain"/>
    <property type="match status" value="1"/>
</dbReference>
<dbReference type="SUPFAM" id="SSF52009">
    <property type="entry name" value="Phosphohistidine domain"/>
    <property type="match status" value="1"/>
</dbReference>
<evidence type="ECO:0000259" key="2">
    <source>
        <dbReference type="Pfam" id="PF00391"/>
    </source>
</evidence>